<dbReference type="Proteomes" id="UP000002698">
    <property type="component" value="Chromosome"/>
</dbReference>
<keyword evidence="2" id="KW-0378">Hydrolase</keyword>
<feature type="region of interest" description="Disordered" evidence="1">
    <location>
        <begin position="131"/>
        <end position="153"/>
    </location>
</feature>
<sequence length="153" mass="16622">MNGSGPGAVSQYLDALYAEYDRFDVQQTTVAVTPSEFDELDDHGCHVSVRVHVKSDENGVLVRRDGDEWTLPGGEVTAEPLDAAAADLAERQTGVACEVRTLRQVAVVCLQCEPRDDEVWELSAEFVAEPVGGTPADRAEWQRGVDLEPISPP</sequence>
<keyword evidence="3" id="KW-1185">Reference proteome</keyword>
<dbReference type="EnsemblBacteria" id="CAI50338">
    <property type="protein sequence ID" value="CAI50338"/>
    <property type="gene ID" value="NP_4494A"/>
</dbReference>
<accession>A0A1U7EYK5</accession>
<name>A0A1U7EYK5_NATPD</name>
<dbReference type="OrthoDB" id="241167at2157"/>
<dbReference type="GO" id="GO:0016787">
    <property type="term" value="F:hydrolase activity"/>
    <property type="evidence" value="ECO:0007669"/>
    <property type="project" value="UniProtKB-KW"/>
</dbReference>
<organism evidence="2 3">
    <name type="scientific">Natronomonas pharaonis (strain ATCC 35678 / DSM 2160 / CIP 103997 / JCM 8858 / NBRC 14720 / NCIMB 2260 / Gabara)</name>
    <name type="common">Halobacterium pharaonis</name>
    <dbReference type="NCBI Taxonomy" id="348780"/>
    <lineage>
        <taxon>Archaea</taxon>
        <taxon>Methanobacteriati</taxon>
        <taxon>Methanobacteriota</taxon>
        <taxon>Stenosarchaea group</taxon>
        <taxon>Halobacteria</taxon>
        <taxon>Halobacteriales</taxon>
        <taxon>Natronomonadaceae</taxon>
        <taxon>Natronomonas</taxon>
    </lineage>
</organism>
<dbReference type="GeneID" id="3702079"/>
<dbReference type="Gene3D" id="3.90.79.10">
    <property type="entry name" value="Nucleoside Triphosphate Pyrophosphohydrolase"/>
    <property type="match status" value="1"/>
</dbReference>
<dbReference type="KEGG" id="nph:NP_4494A"/>
<dbReference type="AlphaFoldDB" id="A0A1U7EYK5"/>
<dbReference type="EMBL" id="CR936257">
    <property type="protein sequence ID" value="CAI50338.1"/>
    <property type="molecule type" value="Genomic_DNA"/>
</dbReference>
<protein>
    <submittedName>
        <fullName evidence="2">NUDIX family hydrolase</fullName>
    </submittedName>
</protein>
<dbReference type="HOGENOM" id="CLU_1727285_0_0_2"/>
<proteinExistence type="predicted"/>
<evidence type="ECO:0000313" key="3">
    <source>
        <dbReference type="Proteomes" id="UP000002698"/>
    </source>
</evidence>
<gene>
    <name evidence="2" type="ordered locus">NP_4494A</name>
</gene>
<dbReference type="eggNOG" id="arCOG09021">
    <property type="taxonomic scope" value="Archaea"/>
</dbReference>
<feature type="compositionally biased region" description="Basic and acidic residues" evidence="1">
    <location>
        <begin position="137"/>
        <end position="146"/>
    </location>
</feature>
<evidence type="ECO:0000313" key="2">
    <source>
        <dbReference type="EMBL" id="CAI50338.1"/>
    </source>
</evidence>
<dbReference type="RefSeq" id="WP_011323953.1">
    <property type="nucleotide sequence ID" value="NC_007426.1"/>
</dbReference>
<reference evidence="2 3" key="1">
    <citation type="journal article" date="2005" name="Genome Res.">
        <title>Living with two extremes: conclusions from the genome sequence of Natronomonas pharaonis.</title>
        <authorList>
            <person name="Falb M."/>
            <person name="Pfeiffer F."/>
            <person name="Palm P."/>
            <person name="Rodewald K."/>
            <person name="Hickmann V."/>
            <person name="Tittor J."/>
            <person name="Oesterhelt D."/>
        </authorList>
    </citation>
    <scope>NUCLEOTIDE SEQUENCE [LARGE SCALE GENOMIC DNA]</scope>
    <source>
        <strain evidence="3">ATCC 35678 / DSM 2160 / CIP 103997 / JCM 8858 / NBRC 14720 / NCIMB 2260 / Gabara</strain>
    </source>
</reference>
<dbReference type="STRING" id="348780.NP_4494A"/>
<evidence type="ECO:0000256" key="1">
    <source>
        <dbReference type="SAM" id="MobiDB-lite"/>
    </source>
</evidence>